<evidence type="ECO:0000256" key="1">
    <source>
        <dbReference type="SAM" id="Phobius"/>
    </source>
</evidence>
<keyword evidence="1" id="KW-1133">Transmembrane helix</keyword>
<feature type="transmembrane region" description="Helical" evidence="1">
    <location>
        <begin position="25"/>
        <end position="46"/>
    </location>
</feature>
<keyword evidence="1" id="KW-0472">Membrane</keyword>
<dbReference type="EMBL" id="LCJB01000026">
    <property type="protein sequence ID" value="KKT70402.1"/>
    <property type="molecule type" value="Genomic_DNA"/>
</dbReference>
<protein>
    <recommendedName>
        <fullName evidence="4">Glutaredoxin domain-containing protein</fullName>
    </recommendedName>
</protein>
<gene>
    <name evidence="2" type="ORF">UW63_C0026G0002</name>
</gene>
<reference evidence="2 3" key="1">
    <citation type="journal article" date="2015" name="Nature">
        <title>rRNA introns, odd ribosomes, and small enigmatic genomes across a large radiation of phyla.</title>
        <authorList>
            <person name="Brown C.T."/>
            <person name="Hug L.A."/>
            <person name="Thomas B.C."/>
            <person name="Sharon I."/>
            <person name="Castelle C.J."/>
            <person name="Singh A."/>
            <person name="Wilkins M.J."/>
            <person name="Williams K.H."/>
            <person name="Banfield J.F."/>
        </authorList>
    </citation>
    <scope>NUCLEOTIDE SEQUENCE [LARGE SCALE GENOMIC DNA]</scope>
</reference>
<evidence type="ECO:0000313" key="3">
    <source>
        <dbReference type="Proteomes" id="UP000034154"/>
    </source>
</evidence>
<evidence type="ECO:0008006" key="4">
    <source>
        <dbReference type="Google" id="ProtNLM"/>
    </source>
</evidence>
<dbReference type="InterPro" id="IPR036249">
    <property type="entry name" value="Thioredoxin-like_sf"/>
</dbReference>
<dbReference type="SUPFAM" id="SSF52833">
    <property type="entry name" value="Thioredoxin-like"/>
    <property type="match status" value="1"/>
</dbReference>
<dbReference type="AlphaFoldDB" id="A0A0G1LNQ2"/>
<accession>A0A0G1LNQ2</accession>
<organism evidence="2 3">
    <name type="scientific">Candidatus Uhrbacteria bacterium GW2011_GWF2_44_350</name>
    <dbReference type="NCBI Taxonomy" id="1619000"/>
    <lineage>
        <taxon>Bacteria</taxon>
        <taxon>Candidatus Uhriibacteriota</taxon>
    </lineage>
</organism>
<keyword evidence="1" id="KW-0812">Transmembrane</keyword>
<dbReference type="Proteomes" id="UP000034154">
    <property type="component" value="Unassembled WGS sequence"/>
</dbReference>
<name>A0A0G1LNQ2_9BACT</name>
<comment type="caution">
    <text evidence="2">The sequence shown here is derived from an EMBL/GenBank/DDBJ whole genome shotgun (WGS) entry which is preliminary data.</text>
</comment>
<dbReference type="Gene3D" id="3.40.30.10">
    <property type="entry name" value="Glutaredoxin"/>
    <property type="match status" value="1"/>
</dbReference>
<sequence length="145" mass="16327">MYNKIKLAHFQKNLLNIGTSMKKDLLFPIIISATILIIVGLFVVLLKLTHPTPIESGLTFFYSDSCPHCTNVEAFFAENNVEEKITFNKIEINSSVENTQFFYDVNLACGITKTEEMGVPLLWDGISCVNGDEPIITYFENQLAL</sequence>
<proteinExistence type="predicted"/>
<evidence type="ECO:0000313" key="2">
    <source>
        <dbReference type="EMBL" id="KKT70402.1"/>
    </source>
</evidence>